<evidence type="ECO:0000313" key="5">
    <source>
        <dbReference type="RefSeq" id="XP_023005990.1"/>
    </source>
</evidence>
<sequence>MSVGSNKFNFLRSSPFGTNGNIIIDSGTTLTFLQLDIFASFSQAISEVMDLKSMTSPIQTLEYCYERTTNDYKVPPVTAHFKDDDVNLKRENLFIRVVDDVVCLAFVGNSRENNMQIYGNIAPTNFLVSCNIKKSSIFFKPANCAAS</sequence>
<dbReference type="SUPFAM" id="SSF50630">
    <property type="entry name" value="Acid proteases"/>
    <property type="match status" value="1"/>
</dbReference>
<evidence type="ECO:0000256" key="1">
    <source>
        <dbReference type="ARBA" id="ARBA00022670"/>
    </source>
</evidence>
<dbReference type="PANTHER" id="PTHR47967">
    <property type="entry name" value="OS07G0603500 PROTEIN-RELATED"/>
    <property type="match status" value="1"/>
</dbReference>
<dbReference type="AlphaFoldDB" id="A0A6J1KYY6"/>
<organism evidence="4 5">
    <name type="scientific">Cucurbita maxima</name>
    <name type="common">Pumpkin</name>
    <name type="synonym">Winter squash</name>
    <dbReference type="NCBI Taxonomy" id="3661"/>
    <lineage>
        <taxon>Eukaryota</taxon>
        <taxon>Viridiplantae</taxon>
        <taxon>Streptophyta</taxon>
        <taxon>Embryophyta</taxon>
        <taxon>Tracheophyta</taxon>
        <taxon>Spermatophyta</taxon>
        <taxon>Magnoliopsida</taxon>
        <taxon>eudicotyledons</taxon>
        <taxon>Gunneridae</taxon>
        <taxon>Pentapetalae</taxon>
        <taxon>rosids</taxon>
        <taxon>fabids</taxon>
        <taxon>Cucurbitales</taxon>
        <taxon>Cucurbitaceae</taxon>
        <taxon>Cucurbiteae</taxon>
        <taxon>Cucurbita</taxon>
    </lineage>
</organism>
<dbReference type="KEGG" id="cmax:111498868"/>
<reference evidence="5" key="1">
    <citation type="submission" date="2025-08" db="UniProtKB">
        <authorList>
            <consortium name="RefSeq"/>
        </authorList>
    </citation>
    <scope>IDENTIFICATION</scope>
    <source>
        <tissue evidence="5">Young leaves</tissue>
    </source>
</reference>
<proteinExistence type="predicted"/>
<dbReference type="PANTHER" id="PTHR47967:SF66">
    <property type="entry name" value="ASPARTIC PROTEINASE CDR1-RELATED"/>
    <property type="match status" value="1"/>
</dbReference>
<keyword evidence="2" id="KW-0378">Hydrolase</keyword>
<dbReference type="PROSITE" id="PS51767">
    <property type="entry name" value="PEPTIDASE_A1"/>
    <property type="match status" value="1"/>
</dbReference>
<evidence type="ECO:0000256" key="2">
    <source>
        <dbReference type="ARBA" id="ARBA00022801"/>
    </source>
</evidence>
<accession>A0A6J1KYY6</accession>
<keyword evidence="4" id="KW-1185">Reference proteome</keyword>
<protein>
    <submittedName>
        <fullName evidence="5">Aspartic proteinase CDR1-like</fullName>
    </submittedName>
</protein>
<feature type="domain" description="Peptidase A1" evidence="3">
    <location>
        <begin position="1"/>
        <end position="140"/>
    </location>
</feature>
<dbReference type="GO" id="GO:0008233">
    <property type="term" value="F:peptidase activity"/>
    <property type="evidence" value="ECO:0007669"/>
    <property type="project" value="UniProtKB-KW"/>
</dbReference>
<dbReference type="InterPro" id="IPR021109">
    <property type="entry name" value="Peptidase_aspartic_dom_sf"/>
</dbReference>
<dbReference type="GO" id="GO:0005576">
    <property type="term" value="C:extracellular region"/>
    <property type="evidence" value="ECO:0007669"/>
    <property type="project" value="TreeGrafter"/>
</dbReference>
<dbReference type="Pfam" id="PF14541">
    <property type="entry name" value="TAXi_C"/>
    <property type="match status" value="1"/>
</dbReference>
<dbReference type="Gene3D" id="2.40.70.10">
    <property type="entry name" value="Acid Proteases"/>
    <property type="match status" value="1"/>
</dbReference>
<evidence type="ECO:0000313" key="4">
    <source>
        <dbReference type="Proteomes" id="UP000504608"/>
    </source>
</evidence>
<dbReference type="InterPro" id="IPR051708">
    <property type="entry name" value="Plant_Aspart_Prot_A1"/>
</dbReference>
<dbReference type="OrthoDB" id="1741242at2759"/>
<keyword evidence="1" id="KW-0645">Protease</keyword>
<dbReference type="Proteomes" id="UP000504608">
    <property type="component" value="Unplaced"/>
</dbReference>
<dbReference type="InterPro" id="IPR033121">
    <property type="entry name" value="PEPTIDASE_A1"/>
</dbReference>
<evidence type="ECO:0000259" key="3">
    <source>
        <dbReference type="PROSITE" id="PS51767"/>
    </source>
</evidence>
<gene>
    <name evidence="5" type="primary">LOC111498868</name>
</gene>
<dbReference type="GeneID" id="111498868"/>
<dbReference type="InterPro" id="IPR032799">
    <property type="entry name" value="TAXi_C"/>
</dbReference>
<dbReference type="RefSeq" id="XP_023005990.1">
    <property type="nucleotide sequence ID" value="XM_023150222.1"/>
</dbReference>
<dbReference type="GO" id="GO:0006508">
    <property type="term" value="P:proteolysis"/>
    <property type="evidence" value="ECO:0007669"/>
    <property type="project" value="UniProtKB-KW"/>
</dbReference>
<name>A0A6J1KYY6_CUCMA</name>